<dbReference type="AlphaFoldDB" id="A0A2S8FUD3"/>
<dbReference type="EMBL" id="PUIA01000026">
    <property type="protein sequence ID" value="PQO35787.1"/>
    <property type="molecule type" value="Genomic_DNA"/>
</dbReference>
<name>A0A2S8FUD3_9BACT</name>
<protein>
    <submittedName>
        <fullName evidence="2">Uncharacterized protein</fullName>
    </submittedName>
</protein>
<comment type="caution">
    <text evidence="2">The sequence shown here is derived from an EMBL/GenBank/DDBJ whole genome shotgun (WGS) entry which is preliminary data.</text>
</comment>
<keyword evidence="1" id="KW-0812">Transmembrane</keyword>
<feature type="transmembrane region" description="Helical" evidence="1">
    <location>
        <begin position="329"/>
        <end position="350"/>
    </location>
</feature>
<keyword evidence="1" id="KW-0472">Membrane</keyword>
<evidence type="ECO:0000313" key="3">
    <source>
        <dbReference type="Proteomes" id="UP000240009"/>
    </source>
</evidence>
<feature type="transmembrane region" description="Helical" evidence="1">
    <location>
        <begin position="296"/>
        <end position="317"/>
    </location>
</feature>
<feature type="transmembrane region" description="Helical" evidence="1">
    <location>
        <begin position="36"/>
        <end position="58"/>
    </location>
</feature>
<proteinExistence type="predicted"/>
<evidence type="ECO:0000256" key="1">
    <source>
        <dbReference type="SAM" id="Phobius"/>
    </source>
</evidence>
<reference evidence="2 3" key="1">
    <citation type="submission" date="2018-02" db="EMBL/GenBank/DDBJ databases">
        <title>Comparative genomes isolates from brazilian mangrove.</title>
        <authorList>
            <person name="Araujo J.E."/>
            <person name="Taketani R.G."/>
            <person name="Silva M.C.P."/>
            <person name="Loureco M.V."/>
            <person name="Andreote F.D."/>
        </authorList>
    </citation>
    <scope>NUCLEOTIDE SEQUENCE [LARGE SCALE GENOMIC DNA]</scope>
    <source>
        <strain evidence="2 3">HEX-2 MGV</strain>
    </source>
</reference>
<organism evidence="2 3">
    <name type="scientific">Blastopirellula marina</name>
    <dbReference type="NCBI Taxonomy" id="124"/>
    <lineage>
        <taxon>Bacteria</taxon>
        <taxon>Pseudomonadati</taxon>
        <taxon>Planctomycetota</taxon>
        <taxon>Planctomycetia</taxon>
        <taxon>Pirellulales</taxon>
        <taxon>Pirellulaceae</taxon>
        <taxon>Blastopirellula</taxon>
    </lineage>
</organism>
<dbReference type="Proteomes" id="UP000240009">
    <property type="component" value="Unassembled WGS sequence"/>
</dbReference>
<evidence type="ECO:0000313" key="2">
    <source>
        <dbReference type="EMBL" id="PQO35787.1"/>
    </source>
</evidence>
<accession>A0A2S8FUD3</accession>
<feature type="transmembrane region" description="Helical" evidence="1">
    <location>
        <begin position="7"/>
        <end position="30"/>
    </location>
</feature>
<keyword evidence="1" id="KW-1133">Transmembrane helix</keyword>
<gene>
    <name evidence="2" type="ORF">C5Y96_09045</name>
</gene>
<sequence>MSISPLALLLLGVLFAGFVGIMILLIALAGKHGGKIAAGLGAAVLLGLMLLCSGFWMLRTSHTTVQSATTLPMEVPAYSEVEYGETVARAPIGANSARKESLVWPSVKKTVTEMSGEIDRPMPVSAESHIDSPLTPEEVTASTGKTIGQFAGSVYQEFRNQLKSGKLDLDPSKIIPPGRPSWVEQEPHWGHDQTYYVAVSSGPYDRGMDCRRALDLEISKAIDQFAVELTGSDDAPTLIGDDLATIKEAVAMESYQEELTPSFGVMHQWHSLLKFDPAIQEQIRQFWYAQQRISRVVYIGTGFLFLLGLMSIFYAGMSLTGQGSRISPALVSAGSVAALGGLIAAGVIFVRSFPML</sequence>